<comment type="caution">
    <text evidence="2">The sequence shown here is derived from an EMBL/GenBank/DDBJ whole genome shotgun (WGS) entry which is preliminary data.</text>
</comment>
<keyword evidence="1" id="KW-1133">Transmembrane helix</keyword>
<feature type="transmembrane region" description="Helical" evidence="1">
    <location>
        <begin position="12"/>
        <end position="45"/>
    </location>
</feature>
<protein>
    <recommendedName>
        <fullName evidence="3">DUF304 domain-containing protein</fullName>
    </recommendedName>
</protein>
<gene>
    <name evidence="2" type="ORF">S03H2_12212</name>
</gene>
<evidence type="ECO:0000313" key="2">
    <source>
        <dbReference type="EMBL" id="GAH46096.1"/>
    </source>
</evidence>
<reference evidence="2" key="1">
    <citation type="journal article" date="2014" name="Front. Microbiol.">
        <title>High frequency of phylogenetically diverse reductive dehalogenase-homologous genes in deep subseafloor sedimentary metagenomes.</title>
        <authorList>
            <person name="Kawai M."/>
            <person name="Futagami T."/>
            <person name="Toyoda A."/>
            <person name="Takaki Y."/>
            <person name="Nishi S."/>
            <person name="Hori S."/>
            <person name="Arai W."/>
            <person name="Tsubouchi T."/>
            <person name="Morono Y."/>
            <person name="Uchiyama I."/>
            <person name="Ito T."/>
            <person name="Fujiyama A."/>
            <person name="Inagaki F."/>
            <person name="Takami H."/>
        </authorList>
    </citation>
    <scope>NUCLEOTIDE SEQUENCE</scope>
    <source>
        <strain evidence="2">Expedition CK06-06</strain>
    </source>
</reference>
<proteinExistence type="predicted"/>
<keyword evidence="1" id="KW-0812">Transmembrane</keyword>
<organism evidence="2">
    <name type="scientific">marine sediment metagenome</name>
    <dbReference type="NCBI Taxonomy" id="412755"/>
    <lineage>
        <taxon>unclassified sequences</taxon>
        <taxon>metagenomes</taxon>
        <taxon>ecological metagenomes</taxon>
    </lineage>
</organism>
<keyword evidence="1" id="KW-0472">Membrane</keyword>
<sequence length="152" mass="17950">FILGFWIYTSVAIIIGLGGIIGLLVVTIIWIFMGLFIFVVYRLFLKGTSELRKFIVTDSYIKIIVPPRPIFYVDWIDIDKIKLKLIPFKRIPSEYGTKYIYIHELNFIGKDSHQSFEILGGRDFSKKLNEIFVLLEKYAIKMNKEFIRFERL</sequence>
<dbReference type="EMBL" id="BARU01006221">
    <property type="protein sequence ID" value="GAH46096.1"/>
    <property type="molecule type" value="Genomic_DNA"/>
</dbReference>
<dbReference type="AlphaFoldDB" id="X1FKB2"/>
<evidence type="ECO:0000256" key="1">
    <source>
        <dbReference type="SAM" id="Phobius"/>
    </source>
</evidence>
<feature type="non-terminal residue" evidence="2">
    <location>
        <position position="1"/>
    </location>
</feature>
<accession>X1FKB2</accession>
<name>X1FKB2_9ZZZZ</name>
<evidence type="ECO:0008006" key="3">
    <source>
        <dbReference type="Google" id="ProtNLM"/>
    </source>
</evidence>